<proteinExistence type="predicted"/>
<dbReference type="Proteomes" id="UP000265361">
    <property type="component" value="Unassembled WGS sequence"/>
</dbReference>
<protein>
    <submittedName>
        <fullName evidence="1">Uncharacterized protein</fullName>
    </submittedName>
</protein>
<accession>A0A399QMN3</accession>
<sequence>MFLPLSEKKPTLTGQFAALGRYQDSCAWNLREFAIAYREPLPEAPALFQVSLATLRVQVDADVLVPDGLYGRAIEAALLIRVWSERGYLYGLSGHALATSLQRRWFPLSARARYPRRGLALLREIDATADRHGVSVFVDRVVDGDYLRTRLSR</sequence>
<comment type="caution">
    <text evidence="1">The sequence shown here is derived from an EMBL/GenBank/DDBJ whole genome shotgun (WGS) entry which is preliminary data.</text>
</comment>
<organism evidence="1 2">
    <name type="scientific">Clavibacter nebraskensis</name>
    <dbReference type="NCBI Taxonomy" id="31963"/>
    <lineage>
        <taxon>Bacteria</taxon>
        <taxon>Bacillati</taxon>
        <taxon>Actinomycetota</taxon>
        <taxon>Actinomycetes</taxon>
        <taxon>Micrococcales</taxon>
        <taxon>Microbacteriaceae</taxon>
        <taxon>Clavibacter</taxon>
    </lineage>
</organism>
<gene>
    <name evidence="1" type="ORF">DZF97_00685</name>
</gene>
<name>A0A399QMN3_9MICO</name>
<dbReference type="EMBL" id="QWED01000005">
    <property type="protein sequence ID" value="RIJ19445.1"/>
    <property type="molecule type" value="Genomic_DNA"/>
</dbReference>
<dbReference type="AlphaFoldDB" id="A0A399QMN3"/>
<evidence type="ECO:0000313" key="2">
    <source>
        <dbReference type="Proteomes" id="UP000265361"/>
    </source>
</evidence>
<reference evidence="1 2" key="1">
    <citation type="submission" date="2018-08" db="EMBL/GenBank/DDBJ databases">
        <title>Genome Sequence of Clavibacter michiganensis Subspecies type strains, and the Atypical Peach-Colored Strains Isolated from Tomato.</title>
        <authorList>
            <person name="Osdaghi E."/>
            <person name="Portier P."/>
            <person name="Briand M."/>
            <person name="Jacques M.-A."/>
        </authorList>
    </citation>
    <scope>NUCLEOTIDE SEQUENCE [LARGE SCALE GENOMIC DNA]</scope>
    <source>
        <strain evidence="1 2">CFBP 7577</strain>
    </source>
</reference>
<evidence type="ECO:0000313" key="1">
    <source>
        <dbReference type="EMBL" id="RIJ19445.1"/>
    </source>
</evidence>
<dbReference type="RefSeq" id="WP_237580918.1">
    <property type="nucleotide sequence ID" value="NZ_CP040797.1"/>
</dbReference>